<evidence type="ECO:0000313" key="1">
    <source>
        <dbReference type="EMBL" id="KAK4038658.1"/>
    </source>
</evidence>
<protein>
    <submittedName>
        <fullName evidence="1">Uncharacterized protein</fullName>
    </submittedName>
</protein>
<comment type="caution">
    <text evidence="1">The sequence shown here is derived from an EMBL/GenBank/DDBJ whole genome shotgun (WGS) entry which is preliminary data.</text>
</comment>
<name>A0AAN6PD23_9PEZI</name>
<proteinExistence type="predicted"/>
<dbReference type="AlphaFoldDB" id="A0AAN6PD23"/>
<accession>A0AAN6PD23</accession>
<organism evidence="1 2">
    <name type="scientific">Parachaetomium inaequale</name>
    <dbReference type="NCBI Taxonomy" id="2588326"/>
    <lineage>
        <taxon>Eukaryota</taxon>
        <taxon>Fungi</taxon>
        <taxon>Dikarya</taxon>
        <taxon>Ascomycota</taxon>
        <taxon>Pezizomycotina</taxon>
        <taxon>Sordariomycetes</taxon>
        <taxon>Sordariomycetidae</taxon>
        <taxon>Sordariales</taxon>
        <taxon>Chaetomiaceae</taxon>
        <taxon>Parachaetomium</taxon>
    </lineage>
</organism>
<sequence length="296" mass="33841">MSQDQATNASASAASPAWGSLPVEQYLLRNWDLTSTLSSPAQRQHLVRAFIQADSVAGADAEQSTPSAEQIRTILEPWRPQRLRQLAHKHCAMTGPFEEFYFLRTHYAGGSEDDAKLREWLDLDEYVSIELPREEEWWVVLDDAELFDLGENEGDWQRVYDVFPELAVPSVARDVVTDSKMYYIRSNLKWLEPDGEPQEEDWAEAVREVVYGLGNKLLVVDRKAFETDELGLVFRDAKGHVVRHGRVRADELNELNLYEGWGALHETHFWLDSEVGEKDRVGGEVVREIVRLAKAD</sequence>
<dbReference type="EMBL" id="MU854423">
    <property type="protein sequence ID" value="KAK4038658.1"/>
    <property type="molecule type" value="Genomic_DNA"/>
</dbReference>
<evidence type="ECO:0000313" key="2">
    <source>
        <dbReference type="Proteomes" id="UP001303115"/>
    </source>
</evidence>
<gene>
    <name evidence="1" type="ORF">C8A01DRAFT_37425</name>
</gene>
<keyword evidence="2" id="KW-1185">Reference proteome</keyword>
<dbReference type="Proteomes" id="UP001303115">
    <property type="component" value="Unassembled WGS sequence"/>
</dbReference>
<reference evidence="2" key="1">
    <citation type="journal article" date="2023" name="Mol. Phylogenet. Evol.">
        <title>Genome-scale phylogeny and comparative genomics of the fungal order Sordariales.</title>
        <authorList>
            <person name="Hensen N."/>
            <person name="Bonometti L."/>
            <person name="Westerberg I."/>
            <person name="Brannstrom I.O."/>
            <person name="Guillou S."/>
            <person name="Cros-Aarteil S."/>
            <person name="Calhoun S."/>
            <person name="Haridas S."/>
            <person name="Kuo A."/>
            <person name="Mondo S."/>
            <person name="Pangilinan J."/>
            <person name="Riley R."/>
            <person name="LaButti K."/>
            <person name="Andreopoulos B."/>
            <person name="Lipzen A."/>
            <person name="Chen C."/>
            <person name="Yan M."/>
            <person name="Daum C."/>
            <person name="Ng V."/>
            <person name="Clum A."/>
            <person name="Steindorff A."/>
            <person name="Ohm R.A."/>
            <person name="Martin F."/>
            <person name="Silar P."/>
            <person name="Natvig D.O."/>
            <person name="Lalanne C."/>
            <person name="Gautier V."/>
            <person name="Ament-Velasquez S.L."/>
            <person name="Kruys A."/>
            <person name="Hutchinson M.I."/>
            <person name="Powell A.J."/>
            <person name="Barry K."/>
            <person name="Miller A.N."/>
            <person name="Grigoriev I.V."/>
            <person name="Debuchy R."/>
            <person name="Gladieux P."/>
            <person name="Hiltunen Thoren M."/>
            <person name="Johannesson H."/>
        </authorList>
    </citation>
    <scope>NUCLEOTIDE SEQUENCE [LARGE SCALE GENOMIC DNA]</scope>
    <source>
        <strain evidence="2">CBS 284.82</strain>
    </source>
</reference>